<dbReference type="FunFam" id="3.10.50.40:FF:000001">
    <property type="entry name" value="Trigger factor"/>
    <property type="match status" value="1"/>
</dbReference>
<dbReference type="InterPro" id="IPR036611">
    <property type="entry name" value="Trigger_fac_ribosome-bd_sf"/>
</dbReference>
<gene>
    <name evidence="12 17" type="primary">tig</name>
    <name evidence="17" type="ORF">FJM05_01745</name>
</gene>
<dbReference type="SUPFAM" id="SSF54534">
    <property type="entry name" value="FKBP-like"/>
    <property type="match status" value="1"/>
</dbReference>
<dbReference type="InterPro" id="IPR037041">
    <property type="entry name" value="Trigger_fac_C_sf"/>
</dbReference>
<keyword evidence="9 12" id="KW-0131">Cell cycle</keyword>
<evidence type="ECO:0000256" key="9">
    <source>
        <dbReference type="ARBA" id="ARBA00023306"/>
    </source>
</evidence>
<evidence type="ECO:0000256" key="5">
    <source>
        <dbReference type="ARBA" id="ARBA00022618"/>
    </source>
</evidence>
<evidence type="ECO:0000313" key="17">
    <source>
        <dbReference type="EMBL" id="QDI64915.1"/>
    </source>
</evidence>
<keyword evidence="7 12" id="KW-0143">Chaperone</keyword>
<dbReference type="Gene3D" id="3.30.70.1050">
    <property type="entry name" value="Trigger factor ribosome-binding domain"/>
    <property type="match status" value="1"/>
</dbReference>
<dbReference type="HAMAP" id="MF_00303">
    <property type="entry name" value="Trigger_factor_Tig"/>
    <property type="match status" value="1"/>
</dbReference>
<evidence type="ECO:0000256" key="4">
    <source>
        <dbReference type="ARBA" id="ARBA00016902"/>
    </source>
</evidence>
<evidence type="ECO:0000256" key="12">
    <source>
        <dbReference type="HAMAP-Rule" id="MF_00303"/>
    </source>
</evidence>
<feature type="region of interest" description="Disordered" evidence="15">
    <location>
        <begin position="439"/>
        <end position="472"/>
    </location>
</feature>
<dbReference type="NCBIfam" id="TIGR00115">
    <property type="entry name" value="tig"/>
    <property type="match status" value="1"/>
</dbReference>
<evidence type="ECO:0000256" key="11">
    <source>
        <dbReference type="ARBA" id="ARBA00029986"/>
    </source>
</evidence>
<protein>
    <recommendedName>
        <fullName evidence="4 12">Trigger factor</fullName>
        <shortName evidence="12">TF</shortName>
        <ecNumber evidence="3 12">5.2.1.8</ecNumber>
    </recommendedName>
    <alternativeName>
        <fullName evidence="11 12">PPIase</fullName>
    </alternativeName>
</protein>
<dbReference type="GO" id="GO:0005737">
    <property type="term" value="C:cytoplasm"/>
    <property type="evidence" value="ECO:0007669"/>
    <property type="project" value="UniProtKB-SubCell"/>
</dbReference>
<evidence type="ECO:0000256" key="3">
    <source>
        <dbReference type="ARBA" id="ARBA00013194"/>
    </source>
</evidence>
<evidence type="ECO:0000256" key="14">
    <source>
        <dbReference type="RuleBase" id="RU003914"/>
    </source>
</evidence>
<dbReference type="PANTHER" id="PTHR30560:SF3">
    <property type="entry name" value="TRIGGER FACTOR-LIKE PROTEIN TIG, CHLOROPLASTIC"/>
    <property type="match status" value="1"/>
</dbReference>
<keyword evidence="6 12" id="KW-0697">Rotamase</keyword>
<dbReference type="SUPFAM" id="SSF102735">
    <property type="entry name" value="Trigger factor ribosome-binding domain"/>
    <property type="match status" value="1"/>
</dbReference>
<dbReference type="GO" id="GO:0003755">
    <property type="term" value="F:peptidyl-prolyl cis-trans isomerase activity"/>
    <property type="evidence" value="ECO:0007669"/>
    <property type="project" value="UniProtKB-UniRule"/>
</dbReference>
<dbReference type="SUPFAM" id="SSF109998">
    <property type="entry name" value="Triger factor/SurA peptide-binding domain-like"/>
    <property type="match status" value="1"/>
</dbReference>
<dbReference type="PANTHER" id="PTHR30560">
    <property type="entry name" value="TRIGGER FACTOR CHAPERONE AND PEPTIDYL-PROLYL CIS/TRANS ISOMERASE"/>
    <property type="match status" value="1"/>
</dbReference>
<dbReference type="InterPro" id="IPR005215">
    <property type="entry name" value="Trig_fac"/>
</dbReference>
<evidence type="ECO:0000313" key="18">
    <source>
        <dbReference type="Proteomes" id="UP000318231"/>
    </source>
</evidence>
<keyword evidence="12" id="KW-0963">Cytoplasm</keyword>
<sequence length="472" mass="53643">MKLLNKIKNENAIEFQVLIEKSEWEKKHNEAFEKVAKKTASKLKIPGFRPGKVPVEEAKKHVNEIEVFETTTNDLVPQALTFLEQDESFTSDNSETVDTPSIDILDFKDGELTLKIVYDLYPVATIDSYNDLVLTPIVNEAFDHEVNAEIEHALSSKSQRRVKDENELIEKGDEVRFDFKGMIDNVPFQGGSAKDHLLTIGSNQFIPGFEDQMIGLKVGEQKNLEVKFPDDYHATDLAGRSAVFEVLIKEITSVKPQELNDEFAKSFNLPNVNTVQELKDYIHNQIVLAKQERNSERAWLEIAQQLLAKAKVTPIPQSLIDREVSTLKQQVISQLSQYKIDLKQYLEFSKKSESQFQEDLVKQAKETIALALLVDDIAENQKIVVSDDEVKERIAEMAKLYQGEEEAIIERLSQNPDAVKEFLLHKKVVNYLIDLNKNNQPKDTASTLSKQEDKPKVAKAKTSNTKKVASKK</sequence>
<evidence type="ECO:0000256" key="1">
    <source>
        <dbReference type="ARBA" id="ARBA00000971"/>
    </source>
</evidence>
<dbReference type="EC" id="5.2.1.8" evidence="3 12"/>
<dbReference type="EMBL" id="CP041200">
    <property type="protein sequence ID" value="QDI64915.1"/>
    <property type="molecule type" value="Genomic_DNA"/>
</dbReference>
<evidence type="ECO:0000256" key="2">
    <source>
        <dbReference type="ARBA" id="ARBA00005464"/>
    </source>
</evidence>
<dbReference type="Pfam" id="PF05698">
    <property type="entry name" value="Trigger_C"/>
    <property type="match status" value="1"/>
</dbReference>
<feature type="compositionally biased region" description="Polar residues" evidence="15">
    <location>
        <begin position="461"/>
        <end position="472"/>
    </location>
</feature>
<dbReference type="InterPro" id="IPR008880">
    <property type="entry name" value="Trigger_fac_C"/>
</dbReference>
<comment type="function">
    <text evidence="10 12">Involved in protein export. Acts as a chaperone by maintaining the newly synthesized protein in an open conformation. Functions as a peptidyl-prolyl cis-trans isomerase.</text>
</comment>
<dbReference type="InterPro" id="IPR001179">
    <property type="entry name" value="PPIase_FKBP_dom"/>
</dbReference>
<dbReference type="InterPro" id="IPR046357">
    <property type="entry name" value="PPIase_dom_sf"/>
</dbReference>
<dbReference type="InterPro" id="IPR008881">
    <property type="entry name" value="Trigger_fac_ribosome-bd_bac"/>
</dbReference>
<dbReference type="InterPro" id="IPR027304">
    <property type="entry name" value="Trigger_fact/SurA_dom_sf"/>
</dbReference>
<dbReference type="Proteomes" id="UP000318231">
    <property type="component" value="Chromosome"/>
</dbReference>
<dbReference type="Pfam" id="PF00254">
    <property type="entry name" value="FKBP_C"/>
    <property type="match status" value="1"/>
</dbReference>
<keyword evidence="8 12" id="KW-0413">Isomerase</keyword>
<dbReference type="Gene3D" id="3.10.50.40">
    <property type="match status" value="1"/>
</dbReference>
<dbReference type="AlphaFoldDB" id="A0AAP9AC02"/>
<dbReference type="GO" id="GO:0044183">
    <property type="term" value="F:protein folding chaperone"/>
    <property type="evidence" value="ECO:0007669"/>
    <property type="project" value="TreeGrafter"/>
</dbReference>
<dbReference type="RefSeq" id="WP_004026690.1">
    <property type="nucleotide sequence ID" value="NZ_CP041200.1"/>
</dbReference>
<dbReference type="PROSITE" id="PS50059">
    <property type="entry name" value="FKBP_PPIASE"/>
    <property type="match status" value="1"/>
</dbReference>
<dbReference type="GO" id="GO:0043022">
    <property type="term" value="F:ribosome binding"/>
    <property type="evidence" value="ECO:0007669"/>
    <property type="project" value="TreeGrafter"/>
</dbReference>
<evidence type="ECO:0000259" key="16">
    <source>
        <dbReference type="PROSITE" id="PS50059"/>
    </source>
</evidence>
<evidence type="ECO:0000256" key="13">
    <source>
        <dbReference type="PROSITE-ProRule" id="PRU00277"/>
    </source>
</evidence>
<evidence type="ECO:0000256" key="10">
    <source>
        <dbReference type="ARBA" id="ARBA00024849"/>
    </source>
</evidence>
<dbReference type="GO" id="GO:0043335">
    <property type="term" value="P:protein unfolding"/>
    <property type="evidence" value="ECO:0007669"/>
    <property type="project" value="TreeGrafter"/>
</dbReference>
<accession>A0AAP9AC02</accession>
<dbReference type="GO" id="GO:0015031">
    <property type="term" value="P:protein transport"/>
    <property type="evidence" value="ECO:0007669"/>
    <property type="project" value="UniProtKB-UniRule"/>
</dbReference>
<reference evidence="17 18" key="1">
    <citation type="submission" date="2019-07" db="EMBL/GenBank/DDBJ databases">
        <title>Comparative genomics of three clinical Ureaplasma species: analysis of their core genomes and virulence factors.</title>
        <authorList>
            <person name="Yang T."/>
            <person name="Zhang Y."/>
            <person name="Li X."/>
            <person name="Kong Y."/>
            <person name="Yu H."/>
            <person name="Ruan Z."/>
            <person name="Xie X."/>
            <person name="Zhang J."/>
        </authorList>
    </citation>
    <scope>NUCLEOTIDE SEQUENCE [LARGE SCALE GENOMIC DNA]</scope>
    <source>
        <strain evidence="17 18">132</strain>
    </source>
</reference>
<dbReference type="PIRSF" id="PIRSF003095">
    <property type="entry name" value="Trigger_factor"/>
    <property type="match status" value="1"/>
</dbReference>
<comment type="similarity">
    <text evidence="2 12 14">Belongs to the FKBP-type PPIase family. Tig subfamily.</text>
</comment>
<feature type="domain" description="PPIase FKBP-type" evidence="16">
    <location>
        <begin position="172"/>
        <end position="257"/>
    </location>
</feature>
<evidence type="ECO:0000256" key="6">
    <source>
        <dbReference type="ARBA" id="ARBA00023110"/>
    </source>
</evidence>
<dbReference type="GO" id="GO:0051083">
    <property type="term" value="P:'de novo' cotranslational protein folding"/>
    <property type="evidence" value="ECO:0007669"/>
    <property type="project" value="TreeGrafter"/>
</dbReference>
<comment type="catalytic activity">
    <reaction evidence="1 12 13">
        <text>[protein]-peptidylproline (omega=180) = [protein]-peptidylproline (omega=0)</text>
        <dbReference type="Rhea" id="RHEA:16237"/>
        <dbReference type="Rhea" id="RHEA-COMP:10747"/>
        <dbReference type="Rhea" id="RHEA-COMP:10748"/>
        <dbReference type="ChEBI" id="CHEBI:83833"/>
        <dbReference type="ChEBI" id="CHEBI:83834"/>
        <dbReference type="EC" id="5.2.1.8"/>
    </reaction>
</comment>
<comment type="domain">
    <text evidence="12">Consists of 3 domains; the N-terminus binds the ribosome, the middle domain has PPIase activity, while the C-terminus has intrinsic chaperone activity on its own.</text>
</comment>
<comment type="subcellular location">
    <subcellularLocation>
        <location evidence="12">Cytoplasm</location>
    </subcellularLocation>
    <text evidence="12">About half TF is bound to the ribosome near the polypeptide exit tunnel while the other half is free in the cytoplasm.</text>
</comment>
<evidence type="ECO:0000256" key="15">
    <source>
        <dbReference type="SAM" id="MobiDB-lite"/>
    </source>
</evidence>
<dbReference type="Gene3D" id="1.10.3120.10">
    <property type="entry name" value="Trigger factor, C-terminal domain"/>
    <property type="match status" value="1"/>
</dbReference>
<evidence type="ECO:0000256" key="7">
    <source>
        <dbReference type="ARBA" id="ARBA00023186"/>
    </source>
</evidence>
<dbReference type="Pfam" id="PF05697">
    <property type="entry name" value="Trigger_N"/>
    <property type="match status" value="1"/>
</dbReference>
<evidence type="ECO:0000256" key="8">
    <source>
        <dbReference type="ARBA" id="ARBA00023235"/>
    </source>
</evidence>
<feature type="compositionally biased region" description="Polar residues" evidence="15">
    <location>
        <begin position="439"/>
        <end position="449"/>
    </location>
</feature>
<dbReference type="GO" id="GO:0051301">
    <property type="term" value="P:cell division"/>
    <property type="evidence" value="ECO:0007669"/>
    <property type="project" value="UniProtKB-KW"/>
</dbReference>
<proteinExistence type="inferred from homology"/>
<organism evidence="17 18">
    <name type="scientific">Ureaplasma urealyticum</name>
    <name type="common">Ureaplasma urealyticum biotype 2</name>
    <dbReference type="NCBI Taxonomy" id="2130"/>
    <lineage>
        <taxon>Bacteria</taxon>
        <taxon>Bacillati</taxon>
        <taxon>Mycoplasmatota</taxon>
        <taxon>Mycoplasmoidales</taxon>
        <taxon>Mycoplasmoidaceae</taxon>
        <taxon>Ureaplasma</taxon>
    </lineage>
</organism>
<keyword evidence="5 12" id="KW-0132">Cell division</keyword>
<name>A0AAP9AC02_UREUR</name>